<evidence type="ECO:0000256" key="5">
    <source>
        <dbReference type="ARBA" id="ARBA00023136"/>
    </source>
</evidence>
<dbReference type="GO" id="GO:0017089">
    <property type="term" value="F:glycolipid transfer activity"/>
    <property type="evidence" value="ECO:0007669"/>
    <property type="project" value="TreeGrafter"/>
</dbReference>
<dbReference type="OrthoDB" id="5624395at2"/>
<comment type="caution">
    <text evidence="6">The sequence shown here is derived from an EMBL/GenBank/DDBJ whole genome shotgun (WGS) entry which is preliminary data.</text>
</comment>
<keyword evidence="1" id="KW-1003">Cell membrane</keyword>
<dbReference type="AlphaFoldDB" id="A0A317CFK2"/>
<evidence type="ECO:0000256" key="1">
    <source>
        <dbReference type="ARBA" id="ARBA00022475"/>
    </source>
</evidence>
<dbReference type="RefSeq" id="WP_109838714.1">
    <property type="nucleotide sequence ID" value="NZ_QGKM01000052.1"/>
</dbReference>
<organism evidence="6 7">
    <name type="scientific">Leucothrix pacifica</name>
    <dbReference type="NCBI Taxonomy" id="1247513"/>
    <lineage>
        <taxon>Bacteria</taxon>
        <taxon>Pseudomonadati</taxon>
        <taxon>Pseudomonadota</taxon>
        <taxon>Gammaproteobacteria</taxon>
        <taxon>Thiotrichales</taxon>
        <taxon>Thiotrichaceae</taxon>
        <taxon>Leucothrix</taxon>
    </lineage>
</organism>
<keyword evidence="3" id="KW-0812">Transmembrane</keyword>
<reference evidence="6 7" key="1">
    <citation type="submission" date="2018-05" db="EMBL/GenBank/DDBJ databases">
        <title>Leucothrix arctica sp. nov., isolated from Arctic seawater.</title>
        <authorList>
            <person name="Choi A."/>
            <person name="Baek K."/>
        </authorList>
    </citation>
    <scope>NUCLEOTIDE SEQUENCE [LARGE SCALE GENOMIC DNA]</scope>
    <source>
        <strain evidence="6 7">JCM 18388</strain>
    </source>
</reference>
<evidence type="ECO:0000313" key="7">
    <source>
        <dbReference type="Proteomes" id="UP000245539"/>
    </source>
</evidence>
<dbReference type="Pfam" id="PF06835">
    <property type="entry name" value="LptC"/>
    <property type="match status" value="1"/>
</dbReference>
<dbReference type="InterPro" id="IPR026265">
    <property type="entry name" value="LptC"/>
</dbReference>
<dbReference type="InterPro" id="IPR010664">
    <property type="entry name" value="LipoPS_assembly_LptC-rel"/>
</dbReference>
<accession>A0A317CFK2</accession>
<sequence>MKNIGRLLFVLSLIVAAVVTWLNLSWKSIEQLTNSPSESRIDYYLSDFTLMKTNESGSIDYQLNGRHLTHKQASGATEIYQPRIRMRSDDGQIMTVVSEKALQQAKDDSITLSGDVLVKKVGTSSSPEFTLSTEDLLYNPQQRLISTTAAIQFNSAAGTLKGTGFETSLDEQELRILSNVQAEFQATQ</sequence>
<dbReference type="InterPro" id="IPR052363">
    <property type="entry name" value="LPS_export_LptC"/>
</dbReference>
<evidence type="ECO:0000313" key="6">
    <source>
        <dbReference type="EMBL" id="PWQ94952.1"/>
    </source>
</evidence>
<proteinExistence type="predicted"/>
<gene>
    <name evidence="6" type="primary">lptC</name>
    <name evidence="6" type="ORF">DKW60_16245</name>
</gene>
<evidence type="ECO:0000256" key="2">
    <source>
        <dbReference type="ARBA" id="ARBA00022519"/>
    </source>
</evidence>
<name>A0A317CFK2_9GAMM</name>
<dbReference type="GO" id="GO:0015221">
    <property type="term" value="F:lipopolysaccharide transmembrane transporter activity"/>
    <property type="evidence" value="ECO:0007669"/>
    <property type="project" value="InterPro"/>
</dbReference>
<dbReference type="NCBIfam" id="TIGR04409">
    <property type="entry name" value="LptC_YrbK"/>
    <property type="match status" value="1"/>
</dbReference>
<keyword evidence="5" id="KW-0472">Membrane</keyword>
<dbReference type="EMBL" id="QGKM01000052">
    <property type="protein sequence ID" value="PWQ94952.1"/>
    <property type="molecule type" value="Genomic_DNA"/>
</dbReference>
<keyword evidence="2" id="KW-0997">Cell inner membrane</keyword>
<evidence type="ECO:0000256" key="3">
    <source>
        <dbReference type="ARBA" id="ARBA00022692"/>
    </source>
</evidence>
<dbReference type="PANTHER" id="PTHR37481:SF1">
    <property type="entry name" value="LIPOPOLYSACCHARIDE EXPORT SYSTEM PROTEIN LPTC"/>
    <property type="match status" value="1"/>
</dbReference>
<keyword evidence="7" id="KW-1185">Reference proteome</keyword>
<dbReference type="GO" id="GO:0030288">
    <property type="term" value="C:outer membrane-bounded periplasmic space"/>
    <property type="evidence" value="ECO:0007669"/>
    <property type="project" value="TreeGrafter"/>
</dbReference>
<keyword evidence="4" id="KW-1133">Transmembrane helix</keyword>
<evidence type="ECO:0000256" key="4">
    <source>
        <dbReference type="ARBA" id="ARBA00022989"/>
    </source>
</evidence>
<dbReference type="GO" id="GO:0005886">
    <property type="term" value="C:plasma membrane"/>
    <property type="evidence" value="ECO:0007669"/>
    <property type="project" value="InterPro"/>
</dbReference>
<protein>
    <submittedName>
        <fullName evidence="6">LPS export ABC transporter periplasmic protein LptC</fullName>
    </submittedName>
</protein>
<dbReference type="Gene3D" id="2.60.450.10">
    <property type="entry name" value="Lipopolysaccharide (LPS) transport protein A like domain"/>
    <property type="match status" value="1"/>
</dbReference>
<dbReference type="Proteomes" id="UP000245539">
    <property type="component" value="Unassembled WGS sequence"/>
</dbReference>
<dbReference type="PANTHER" id="PTHR37481">
    <property type="entry name" value="LIPOPOLYSACCHARIDE EXPORT SYSTEM PROTEIN LPTC"/>
    <property type="match status" value="1"/>
</dbReference>